<dbReference type="AlphaFoldDB" id="A0A3P7MRB9"/>
<reference evidence="1 2" key="1">
    <citation type="submission" date="2018-11" db="EMBL/GenBank/DDBJ databases">
        <authorList>
            <consortium name="Pathogen Informatics"/>
        </authorList>
    </citation>
    <scope>NUCLEOTIDE SEQUENCE [LARGE SCALE GENOMIC DNA]</scope>
</reference>
<keyword evidence="2" id="KW-1185">Reference proteome</keyword>
<dbReference type="GO" id="GO:0030488">
    <property type="term" value="P:tRNA methylation"/>
    <property type="evidence" value="ECO:0007669"/>
    <property type="project" value="TreeGrafter"/>
</dbReference>
<accession>A0A3P7MRB9</accession>
<dbReference type="PANTHER" id="PTHR12029">
    <property type="entry name" value="RNA METHYLTRANSFERASE"/>
    <property type="match status" value="1"/>
</dbReference>
<protein>
    <submittedName>
        <fullName evidence="1">Uncharacterized protein</fullName>
    </submittedName>
</protein>
<dbReference type="GO" id="GO:0016423">
    <property type="term" value="F:tRNA (guanine) methyltransferase activity"/>
    <property type="evidence" value="ECO:0007669"/>
    <property type="project" value="TreeGrafter"/>
</dbReference>
<dbReference type="InterPro" id="IPR045330">
    <property type="entry name" value="TRM3/TARBP1"/>
</dbReference>
<proteinExistence type="predicted"/>
<organism evidence="1 2">
    <name type="scientific">Cylicostephanus goldi</name>
    <name type="common">Nematode worm</name>
    <dbReference type="NCBI Taxonomy" id="71465"/>
    <lineage>
        <taxon>Eukaryota</taxon>
        <taxon>Metazoa</taxon>
        <taxon>Ecdysozoa</taxon>
        <taxon>Nematoda</taxon>
        <taxon>Chromadorea</taxon>
        <taxon>Rhabditida</taxon>
        <taxon>Rhabditina</taxon>
        <taxon>Rhabditomorpha</taxon>
        <taxon>Strongyloidea</taxon>
        <taxon>Strongylidae</taxon>
        <taxon>Cylicostephanus</taxon>
    </lineage>
</organism>
<evidence type="ECO:0000313" key="1">
    <source>
        <dbReference type="EMBL" id="VDN25138.1"/>
    </source>
</evidence>
<dbReference type="Proteomes" id="UP000271889">
    <property type="component" value="Unassembled WGS sequence"/>
</dbReference>
<dbReference type="PANTHER" id="PTHR12029:SF11">
    <property type="entry name" value="METHYLTRANSFERASE TARBP1-RELATED"/>
    <property type="match status" value="1"/>
</dbReference>
<name>A0A3P7MRB9_CYLGO</name>
<dbReference type="EMBL" id="UYRV01109385">
    <property type="protein sequence ID" value="VDN25138.1"/>
    <property type="molecule type" value="Genomic_DNA"/>
</dbReference>
<evidence type="ECO:0000313" key="2">
    <source>
        <dbReference type="Proteomes" id="UP000271889"/>
    </source>
</evidence>
<sequence length="326" mass="36711">MQRTRLNGLCAALKLSKNDSQFAERLAEIIISETNTMNLSSSRSFGLSLAHRQNTRAVSLLLLIVDFVSEEPILDMVFDTCVEWIVDPCQQFSIKLILEWLLVRLALRSPKFKKKLIDHERIFANKRIGSVSSWINMNILMSRAEPSSAGYIELVLPWTTAQNFAVRCTAIAALRLLYKNLSTEDRKRWQILQHHFDMQTIFLTVPSKTGMTPEELLPVELLEKCNNCFVRSLSNDQDLSSAPSLVYSGLSKSSSCAPEITSEESNSVQENGGLCRTCEIFAVDTLVIADLIYTADAGFKSLSMSAEKQQKIEAVGYRFVDLNELR</sequence>
<dbReference type="OrthoDB" id="241340at2759"/>
<gene>
    <name evidence="1" type="ORF">CGOC_LOCUS10012</name>
</gene>